<accession>A0A0K2VYV9</accession>
<evidence type="ECO:0000313" key="1">
    <source>
        <dbReference type="EMBL" id="CDX57515.1"/>
    </source>
</evidence>
<organism evidence="1 2">
    <name type="scientific">Mesorhizobium plurifarium</name>
    <dbReference type="NCBI Taxonomy" id="69974"/>
    <lineage>
        <taxon>Bacteria</taxon>
        <taxon>Pseudomonadati</taxon>
        <taxon>Pseudomonadota</taxon>
        <taxon>Alphaproteobacteria</taxon>
        <taxon>Hyphomicrobiales</taxon>
        <taxon>Phyllobacteriaceae</taxon>
        <taxon>Mesorhizobium</taxon>
    </lineage>
</organism>
<sequence>MWDSIAFGIFEGDVCGVRQSLHPIASDGSVWDALEDSVLQAVAQRLYPCGGVVQEFQSEFGCPAEPDYAWRVLSAGTPAVLLVSPLDQRAELHATPDPERADPFGAMKLVA</sequence>
<dbReference type="Proteomes" id="UP000182888">
    <property type="component" value="Unassembled WGS sequence"/>
</dbReference>
<dbReference type="EMBL" id="CCND01000015">
    <property type="protein sequence ID" value="CDX57515.1"/>
    <property type="molecule type" value="Genomic_DNA"/>
</dbReference>
<reference evidence="2" key="1">
    <citation type="submission" date="2014-08" db="EMBL/GenBank/DDBJ databases">
        <authorList>
            <person name="Edwards T."/>
        </authorList>
    </citation>
    <scope>NUCLEOTIDE SEQUENCE [LARGE SCALE GENOMIC DNA]</scope>
</reference>
<gene>
    <name evidence="1" type="ORF">MPL1032_220039</name>
</gene>
<evidence type="ECO:0000313" key="2">
    <source>
        <dbReference type="Proteomes" id="UP000182888"/>
    </source>
</evidence>
<name>A0A0K2VYV9_MESPL</name>
<protein>
    <submittedName>
        <fullName evidence="1">Uncharacterized protein</fullName>
    </submittedName>
</protein>
<dbReference type="AlphaFoldDB" id="A0A0K2VYV9"/>
<proteinExistence type="predicted"/>